<name>A0A148KMW1_9ALTE</name>
<organism evidence="2 3">
    <name type="scientific">Paraglaciecola hydrolytica</name>
    <dbReference type="NCBI Taxonomy" id="1799789"/>
    <lineage>
        <taxon>Bacteria</taxon>
        <taxon>Pseudomonadati</taxon>
        <taxon>Pseudomonadota</taxon>
        <taxon>Gammaproteobacteria</taxon>
        <taxon>Alteromonadales</taxon>
        <taxon>Alteromonadaceae</taxon>
        <taxon>Paraglaciecola</taxon>
    </lineage>
</organism>
<proteinExistence type="predicted"/>
<keyword evidence="1" id="KW-0732">Signal</keyword>
<dbReference type="EMBL" id="LSNE01000009">
    <property type="protein sequence ID" value="KXI27656.1"/>
    <property type="molecule type" value="Genomic_DNA"/>
</dbReference>
<keyword evidence="3" id="KW-1185">Reference proteome</keyword>
<evidence type="ECO:0000313" key="2">
    <source>
        <dbReference type="EMBL" id="KXI27656.1"/>
    </source>
</evidence>
<reference evidence="3" key="1">
    <citation type="submission" date="2016-02" db="EMBL/GenBank/DDBJ databases">
        <authorList>
            <person name="Schultz-Johansen M."/>
            <person name="Glaring M.A."/>
            <person name="Bech P.K."/>
            <person name="Stougaard P."/>
        </authorList>
    </citation>
    <scope>NUCLEOTIDE SEQUENCE [LARGE SCALE GENOMIC DNA]</scope>
    <source>
        <strain evidence="3">S66</strain>
    </source>
</reference>
<dbReference type="RefSeq" id="WP_068378901.1">
    <property type="nucleotide sequence ID" value="NZ_LSNE01000009.1"/>
</dbReference>
<dbReference type="STRING" id="1799789.AX660_19050"/>
<protein>
    <recommendedName>
        <fullName evidence="4">Spore coat protein U domain-containing protein</fullName>
    </recommendedName>
</protein>
<dbReference type="AlphaFoldDB" id="A0A148KMW1"/>
<dbReference type="Proteomes" id="UP000070299">
    <property type="component" value="Unassembled WGS sequence"/>
</dbReference>
<comment type="caution">
    <text evidence="2">The sequence shown here is derived from an EMBL/GenBank/DDBJ whole genome shotgun (WGS) entry which is preliminary data.</text>
</comment>
<evidence type="ECO:0000256" key="1">
    <source>
        <dbReference type="SAM" id="SignalP"/>
    </source>
</evidence>
<feature type="signal peptide" evidence="1">
    <location>
        <begin position="1"/>
        <end position="27"/>
    </location>
</feature>
<evidence type="ECO:0000313" key="3">
    <source>
        <dbReference type="Proteomes" id="UP000070299"/>
    </source>
</evidence>
<gene>
    <name evidence="2" type="ORF">AX660_19050</name>
</gene>
<sequence>MQPNKTKLALQIGAVVLGALCASNVYAATFTATVTTIDDVTIAQRASYPLTFGSNMFTQANTSCTLQVGGTSGEDDHPGGLLMRHSHTSGTPQGADFGVLEGDGCVNTAIGVTPGIWDISGIPGGSVSILITQVAQSPTTFTYSPDEACYVSYSGGTVDDADDCLDLVPGNVVTARLPVSGAAEADTTSIGANGGVAQAGLVSIAVGGTVAIGAVALDPSAAYNLAFQIDVTY</sequence>
<evidence type="ECO:0008006" key="4">
    <source>
        <dbReference type="Google" id="ProtNLM"/>
    </source>
</evidence>
<feature type="chain" id="PRO_5007550278" description="Spore coat protein U domain-containing protein" evidence="1">
    <location>
        <begin position="28"/>
        <end position="233"/>
    </location>
</feature>
<accession>A0A148KMW1</accession>
<dbReference type="OrthoDB" id="6386198at2"/>